<dbReference type="Proteomes" id="UP000712600">
    <property type="component" value="Unassembled WGS sequence"/>
</dbReference>
<evidence type="ECO:0000313" key="2">
    <source>
        <dbReference type="Proteomes" id="UP000712600"/>
    </source>
</evidence>
<comment type="caution">
    <text evidence="1">The sequence shown here is derived from an EMBL/GenBank/DDBJ whole genome shotgun (WGS) entry which is preliminary data.</text>
</comment>
<dbReference type="EMBL" id="QGKX02000088">
    <property type="protein sequence ID" value="KAF3585379.1"/>
    <property type="molecule type" value="Genomic_DNA"/>
</dbReference>
<reference evidence="1" key="1">
    <citation type="submission" date="2019-12" db="EMBL/GenBank/DDBJ databases">
        <title>Genome sequencing and annotation of Brassica cretica.</title>
        <authorList>
            <person name="Studholme D.J."/>
            <person name="Sarris P."/>
        </authorList>
    </citation>
    <scope>NUCLEOTIDE SEQUENCE</scope>
    <source>
        <strain evidence="1">PFS-109/04</strain>
        <tissue evidence="1">Leaf</tissue>
    </source>
</reference>
<proteinExistence type="predicted"/>
<organism evidence="1 2">
    <name type="scientific">Brassica cretica</name>
    <name type="common">Mustard</name>
    <dbReference type="NCBI Taxonomy" id="69181"/>
    <lineage>
        <taxon>Eukaryota</taxon>
        <taxon>Viridiplantae</taxon>
        <taxon>Streptophyta</taxon>
        <taxon>Embryophyta</taxon>
        <taxon>Tracheophyta</taxon>
        <taxon>Spermatophyta</taxon>
        <taxon>Magnoliopsida</taxon>
        <taxon>eudicotyledons</taxon>
        <taxon>Gunneridae</taxon>
        <taxon>Pentapetalae</taxon>
        <taxon>rosids</taxon>
        <taxon>malvids</taxon>
        <taxon>Brassicales</taxon>
        <taxon>Brassicaceae</taxon>
        <taxon>Brassiceae</taxon>
        <taxon>Brassica</taxon>
    </lineage>
</organism>
<name>A0A8S9RZT3_BRACR</name>
<gene>
    <name evidence="1" type="ORF">F2Q69_00026605</name>
</gene>
<evidence type="ECO:0000313" key="1">
    <source>
        <dbReference type="EMBL" id="KAF3585379.1"/>
    </source>
</evidence>
<sequence>MGRRVRILKGEWEKTEHGRRNFAQDPLELGVEIWASDNEAYEDFLGLVREGYNIRDQTPIILTYKLPQWMLFLGGEQSPPQTLLSSGDIEAMMSIREWDGDQIVSVTCGAEKVVKYGFLSRSPFNIGNMVFLTDGITEDQHIATIKDIYHHDGFKCCLRVLKELFIKEQMVTVYRLSLEIAKARNTIDLNVPPFEGNEYPVINLYDEDMWVDAYIREENYVDNGGIEVTRPTTDTITTNWECESKPDESPPRWPHIRTGRGFPVNNYFNLDINRGDLEIDKGHNAVAVLVNEGSFTNSSGGAACVNYVNTVTSCAVTGFLD</sequence>
<protein>
    <submittedName>
        <fullName evidence="1">Uncharacterized protein</fullName>
    </submittedName>
</protein>
<accession>A0A8S9RZT3</accession>
<dbReference type="AlphaFoldDB" id="A0A8S9RZT3"/>